<accession>A0A9N8EU92</accession>
<evidence type="ECO:0000313" key="17">
    <source>
        <dbReference type="Proteomes" id="UP001153069"/>
    </source>
</evidence>
<dbReference type="InterPro" id="IPR027417">
    <property type="entry name" value="P-loop_NTPase"/>
</dbReference>
<feature type="binding site" evidence="13">
    <location>
        <begin position="137"/>
        <end position="140"/>
    </location>
    <ligand>
        <name>GTP</name>
        <dbReference type="ChEBI" id="CHEBI:37565"/>
    </ligand>
</feature>
<reference evidence="16" key="1">
    <citation type="submission" date="2020-06" db="EMBL/GenBank/DDBJ databases">
        <authorList>
            <consortium name="Plant Systems Biology data submission"/>
        </authorList>
    </citation>
    <scope>NUCLEOTIDE SEQUENCE</scope>
    <source>
        <strain evidence="16">D6</strain>
    </source>
</reference>
<feature type="binding site" evidence="11">
    <location>
        <position position="36"/>
    </location>
    <ligand>
        <name>Mg(2+)</name>
        <dbReference type="ChEBI" id="CHEBI:18420"/>
    </ligand>
</feature>
<feature type="binding site" evidence="14">
    <location>
        <position position="41"/>
    </location>
    <ligand>
        <name>Mg(2+)</name>
        <dbReference type="ChEBI" id="CHEBI:18420"/>
    </ligand>
</feature>
<dbReference type="GO" id="GO:0005783">
    <property type="term" value="C:endoplasmic reticulum"/>
    <property type="evidence" value="ECO:0007669"/>
    <property type="project" value="UniProtKB-SubCell"/>
</dbReference>
<dbReference type="PROSITE" id="PS51422">
    <property type="entry name" value="SAR1"/>
    <property type="match status" value="1"/>
</dbReference>
<gene>
    <name evidence="16" type="ORF">SEMRO_1968_G308400.1</name>
</gene>
<dbReference type="AlphaFoldDB" id="A0A9N8EU92"/>
<keyword evidence="10 13" id="KW-0342">GTP-binding</keyword>
<keyword evidence="6 15" id="KW-0256">Endoplasmic reticulum</keyword>
<dbReference type="GO" id="GO:0006886">
    <property type="term" value="P:intracellular protein transport"/>
    <property type="evidence" value="ECO:0007669"/>
    <property type="project" value="InterPro"/>
</dbReference>
<evidence type="ECO:0000256" key="15">
    <source>
        <dbReference type="RuleBase" id="RU003926"/>
    </source>
</evidence>
<feature type="binding site" evidence="12">
    <location>
        <position position="37"/>
    </location>
    <ligand>
        <name>GTP</name>
        <dbReference type="ChEBI" id="CHEBI:37565"/>
    </ligand>
</feature>
<dbReference type="InterPro" id="IPR005225">
    <property type="entry name" value="Small_GTP-bd"/>
</dbReference>
<dbReference type="SMART" id="SM00178">
    <property type="entry name" value="SAR"/>
    <property type="match status" value="1"/>
</dbReference>
<evidence type="ECO:0000256" key="11">
    <source>
        <dbReference type="PIRSR" id="PIRSR606687-1"/>
    </source>
</evidence>
<dbReference type="PANTHER" id="PTHR45684">
    <property type="entry name" value="RE74312P"/>
    <property type="match status" value="1"/>
</dbReference>
<dbReference type="GO" id="GO:0046872">
    <property type="term" value="F:metal ion binding"/>
    <property type="evidence" value="ECO:0007669"/>
    <property type="project" value="UniProtKB-KW"/>
</dbReference>
<feature type="binding site" evidence="12">
    <location>
        <position position="176"/>
    </location>
    <ligand>
        <name>GTP</name>
        <dbReference type="ChEBI" id="CHEBI:37565"/>
    </ligand>
</feature>
<keyword evidence="8 15" id="KW-0653">Protein transport</keyword>
<keyword evidence="11" id="KW-0479">Metal-binding</keyword>
<evidence type="ECO:0000256" key="14">
    <source>
        <dbReference type="PIRSR" id="PIRSR606689-2"/>
    </source>
</evidence>
<dbReference type="InterPro" id="IPR006687">
    <property type="entry name" value="Small_GTPase_SAR1"/>
</dbReference>
<dbReference type="GO" id="GO:0003924">
    <property type="term" value="F:GTPase activity"/>
    <property type="evidence" value="ECO:0007669"/>
    <property type="project" value="InterPro"/>
</dbReference>
<proteinExistence type="inferred from homology"/>
<organism evidence="16 17">
    <name type="scientific">Seminavis robusta</name>
    <dbReference type="NCBI Taxonomy" id="568900"/>
    <lineage>
        <taxon>Eukaryota</taxon>
        <taxon>Sar</taxon>
        <taxon>Stramenopiles</taxon>
        <taxon>Ochrophyta</taxon>
        <taxon>Bacillariophyta</taxon>
        <taxon>Bacillariophyceae</taxon>
        <taxon>Bacillariophycidae</taxon>
        <taxon>Naviculales</taxon>
        <taxon>Naviculaceae</taxon>
        <taxon>Seminavis</taxon>
    </lineage>
</organism>
<feature type="binding site" evidence="12">
    <location>
        <position position="138"/>
    </location>
    <ligand>
        <name>GTP</name>
        <dbReference type="ChEBI" id="CHEBI:37565"/>
    </ligand>
</feature>
<comment type="caution">
    <text evidence="16">The sequence shown here is derived from an EMBL/GenBank/DDBJ whole genome shotgun (WGS) entry which is preliminary data.</text>
</comment>
<evidence type="ECO:0000256" key="3">
    <source>
        <dbReference type="ARBA" id="ARBA00007507"/>
    </source>
</evidence>
<feature type="binding site" evidence="13">
    <location>
        <begin position="34"/>
        <end position="41"/>
    </location>
    <ligand>
        <name>GTP</name>
        <dbReference type="ChEBI" id="CHEBI:37565"/>
    </ligand>
</feature>
<dbReference type="Pfam" id="PF00025">
    <property type="entry name" value="Arf"/>
    <property type="match status" value="1"/>
</dbReference>
<evidence type="ECO:0000256" key="8">
    <source>
        <dbReference type="ARBA" id="ARBA00022927"/>
    </source>
</evidence>
<evidence type="ECO:0000256" key="2">
    <source>
        <dbReference type="ARBA" id="ARBA00004555"/>
    </source>
</evidence>
<feature type="binding site" evidence="12">
    <location>
        <position position="42"/>
    </location>
    <ligand>
        <name>GTP</name>
        <dbReference type="ChEBI" id="CHEBI:37565"/>
    </ligand>
</feature>
<feature type="binding site" evidence="12">
    <location>
        <position position="39"/>
    </location>
    <ligand>
        <name>GTP</name>
        <dbReference type="ChEBI" id="CHEBI:37565"/>
    </ligand>
</feature>
<evidence type="ECO:0000256" key="9">
    <source>
        <dbReference type="ARBA" id="ARBA00023034"/>
    </source>
</evidence>
<dbReference type="OrthoDB" id="2011769at2759"/>
<evidence type="ECO:0000256" key="10">
    <source>
        <dbReference type="ARBA" id="ARBA00023134"/>
    </source>
</evidence>
<evidence type="ECO:0000256" key="12">
    <source>
        <dbReference type="PIRSR" id="PIRSR606687-2"/>
    </source>
</evidence>
<dbReference type="Proteomes" id="UP001153069">
    <property type="component" value="Unassembled WGS sequence"/>
</dbReference>
<feature type="binding site" evidence="12">
    <location>
        <position position="137"/>
    </location>
    <ligand>
        <name>GTP</name>
        <dbReference type="ChEBI" id="CHEBI:37565"/>
    </ligand>
</feature>
<keyword evidence="7 15" id="KW-0931">ER-Golgi transport</keyword>
<evidence type="ECO:0000256" key="13">
    <source>
        <dbReference type="PIRSR" id="PIRSR606689-1"/>
    </source>
</evidence>
<evidence type="ECO:0000256" key="5">
    <source>
        <dbReference type="ARBA" id="ARBA00022741"/>
    </source>
</evidence>
<dbReference type="PRINTS" id="PR00328">
    <property type="entry name" value="SAR1GTPBP"/>
</dbReference>
<feature type="binding site" evidence="12">
    <location>
        <position position="41"/>
    </location>
    <ligand>
        <name>GTP</name>
        <dbReference type="ChEBI" id="CHEBI:37565"/>
    </ligand>
</feature>
<protein>
    <submittedName>
        <fullName evidence="16">COPII coat GTPase SAR1</fullName>
    </submittedName>
</protein>
<keyword evidence="4 15" id="KW-0813">Transport</keyword>
<dbReference type="NCBIfam" id="TIGR00231">
    <property type="entry name" value="small_GTP"/>
    <property type="match status" value="1"/>
</dbReference>
<evidence type="ECO:0000256" key="7">
    <source>
        <dbReference type="ARBA" id="ARBA00022892"/>
    </source>
</evidence>
<feature type="binding site" evidence="12">
    <location>
        <position position="140"/>
    </location>
    <ligand>
        <name>GTP</name>
        <dbReference type="ChEBI" id="CHEBI:37565"/>
    </ligand>
</feature>
<dbReference type="EMBL" id="CAICTM010001966">
    <property type="protein sequence ID" value="CAB9527267.1"/>
    <property type="molecule type" value="Genomic_DNA"/>
</dbReference>
<keyword evidence="5 12" id="KW-0547">Nucleotide-binding</keyword>
<name>A0A9N8EU92_9STRA</name>
<dbReference type="GO" id="GO:0005525">
    <property type="term" value="F:GTP binding"/>
    <property type="evidence" value="ECO:0007669"/>
    <property type="project" value="UniProtKB-KW"/>
</dbReference>
<feature type="binding site" evidence="12">
    <location>
        <position position="40"/>
    </location>
    <ligand>
        <name>GTP</name>
        <dbReference type="ChEBI" id="CHEBI:37565"/>
    </ligand>
</feature>
<keyword evidence="11" id="KW-0460">Magnesium</keyword>
<dbReference type="GO" id="GO:0016192">
    <property type="term" value="P:vesicle-mediated transport"/>
    <property type="evidence" value="ECO:0007669"/>
    <property type="project" value="UniProtKB-KW"/>
</dbReference>
<evidence type="ECO:0000313" key="16">
    <source>
        <dbReference type="EMBL" id="CAB9527267.1"/>
    </source>
</evidence>
<feature type="binding site" evidence="14">
    <location>
        <position position="58"/>
    </location>
    <ligand>
        <name>Mg(2+)</name>
        <dbReference type="ChEBI" id="CHEBI:18420"/>
    </ligand>
</feature>
<dbReference type="PROSITE" id="PS51417">
    <property type="entry name" value="ARF"/>
    <property type="match status" value="1"/>
</dbReference>
<evidence type="ECO:0000256" key="1">
    <source>
        <dbReference type="ARBA" id="ARBA00004240"/>
    </source>
</evidence>
<dbReference type="Gene3D" id="3.40.50.300">
    <property type="entry name" value="P-loop containing nucleotide triphosphate hydrolases"/>
    <property type="match status" value="1"/>
</dbReference>
<dbReference type="InterPro" id="IPR006689">
    <property type="entry name" value="Small_GTPase_ARF/SAR"/>
</dbReference>
<feature type="binding site" evidence="12">
    <location>
        <position position="175"/>
    </location>
    <ligand>
        <name>GTP</name>
        <dbReference type="ChEBI" id="CHEBI:37565"/>
    </ligand>
</feature>
<keyword evidence="9 15" id="KW-0333">Golgi apparatus</keyword>
<sequence>MASALVNFWNSMWESLLSSLGLGGGKEGTLLLLGLDNAGKTTLLHRLRTGDVKHFPPTDRPYQSDKFSFQGLTFQAWDVGGHEAVRHIWEDYVCECSAVLFLVDATDADRMEEAGFELDALVGEKLVEDIPIAILFNKCDLPEAISSKDICQRMNYDELVENHGADKISAFRISVLRGEGYQQAFRWVASFL</sequence>
<feature type="binding site" evidence="13">
    <location>
        <position position="81"/>
    </location>
    <ligand>
        <name>GTP</name>
        <dbReference type="ChEBI" id="CHEBI:37565"/>
    </ligand>
</feature>
<dbReference type="GO" id="GO:0005794">
    <property type="term" value="C:Golgi apparatus"/>
    <property type="evidence" value="ECO:0007669"/>
    <property type="project" value="UniProtKB-SubCell"/>
</dbReference>
<dbReference type="SUPFAM" id="SSF52540">
    <property type="entry name" value="P-loop containing nucleoside triphosphate hydrolases"/>
    <property type="match status" value="1"/>
</dbReference>
<comment type="subcellular location">
    <subcellularLocation>
        <location evidence="1">Endoplasmic reticulum</location>
    </subcellularLocation>
    <subcellularLocation>
        <location evidence="2">Golgi apparatus</location>
    </subcellularLocation>
</comment>
<comment type="similarity">
    <text evidence="3 15">Belongs to the small GTPase superfamily. SAR1 family.</text>
</comment>
<keyword evidence="17" id="KW-1185">Reference proteome</keyword>
<evidence type="ECO:0000256" key="4">
    <source>
        <dbReference type="ARBA" id="ARBA00022448"/>
    </source>
</evidence>
<dbReference type="SMART" id="SM00177">
    <property type="entry name" value="ARF"/>
    <property type="match status" value="1"/>
</dbReference>
<evidence type="ECO:0000256" key="6">
    <source>
        <dbReference type="ARBA" id="ARBA00022824"/>
    </source>
</evidence>